<dbReference type="EMBL" id="DSLA01000092">
    <property type="protein sequence ID" value="HEH35627.1"/>
    <property type="molecule type" value="Genomic_DNA"/>
</dbReference>
<keyword evidence="2" id="KW-0813">Transport</keyword>
<sequence length="247" mass="26951">MKIIVLVKHAPDPQSEISVASDGKSLSLGTAVFDINDWDRYAVEEAIRIKEKLGGEVLVVGVGKNSDDTLRKCLAMGADRAIKIPVDTGIDAYQTAEVIAEAIKNEKFDMIFAGLMSQDMNNSLVGVLLAGMLDLPFATAVTAIDIKDGRVKVRKEIEGGYQEEVELPMPCLLTIQSGINEPRYVSVMGIKKAKTKEMKELNIEPKSKKVDILKMYLPPVKKAELITGDPGQIATKLIAILKERGLI</sequence>
<proteinExistence type="inferred from homology"/>
<dbReference type="Pfam" id="PF01012">
    <property type="entry name" value="ETF"/>
    <property type="match status" value="1"/>
</dbReference>
<dbReference type="GO" id="GO:0009055">
    <property type="term" value="F:electron transfer activity"/>
    <property type="evidence" value="ECO:0007669"/>
    <property type="project" value="InterPro"/>
</dbReference>
<keyword evidence="3" id="KW-0249">Electron transport</keyword>
<organism evidence="5">
    <name type="scientific">Archaeoglobus fulgidus</name>
    <dbReference type="NCBI Taxonomy" id="2234"/>
    <lineage>
        <taxon>Archaea</taxon>
        <taxon>Methanobacteriati</taxon>
        <taxon>Methanobacteriota</taxon>
        <taxon>Archaeoglobi</taxon>
        <taxon>Archaeoglobales</taxon>
        <taxon>Archaeoglobaceae</taxon>
        <taxon>Archaeoglobus</taxon>
    </lineage>
</organism>
<dbReference type="InterPro" id="IPR014729">
    <property type="entry name" value="Rossmann-like_a/b/a_fold"/>
</dbReference>
<dbReference type="InterPro" id="IPR012255">
    <property type="entry name" value="ETF_b"/>
</dbReference>
<dbReference type="AlphaFoldDB" id="A0A7J2TJ65"/>
<name>A0A7J2TJ65_ARCFL</name>
<comment type="similarity">
    <text evidence="1">Belongs to the ETF beta-subunit/FixA family.</text>
</comment>
<dbReference type="InterPro" id="IPR000049">
    <property type="entry name" value="ET-Flavoprotein_bsu_CS"/>
</dbReference>
<evidence type="ECO:0000256" key="3">
    <source>
        <dbReference type="ARBA" id="ARBA00022982"/>
    </source>
</evidence>
<dbReference type="PANTHER" id="PTHR21294:SF8">
    <property type="entry name" value="ELECTRON TRANSFER FLAVOPROTEIN SUBUNIT BETA"/>
    <property type="match status" value="1"/>
</dbReference>
<dbReference type="Gene3D" id="3.40.50.620">
    <property type="entry name" value="HUPs"/>
    <property type="match status" value="1"/>
</dbReference>
<dbReference type="SMART" id="SM00893">
    <property type="entry name" value="ETF"/>
    <property type="match status" value="1"/>
</dbReference>
<dbReference type="InterPro" id="IPR014730">
    <property type="entry name" value="ETF_a/b_N"/>
</dbReference>
<feature type="domain" description="Electron transfer flavoprotein alpha/beta-subunit N-terminal" evidence="4">
    <location>
        <begin position="25"/>
        <end position="210"/>
    </location>
</feature>
<dbReference type="SUPFAM" id="SSF52402">
    <property type="entry name" value="Adenine nucleotide alpha hydrolases-like"/>
    <property type="match status" value="1"/>
</dbReference>
<evidence type="ECO:0000256" key="1">
    <source>
        <dbReference type="ARBA" id="ARBA00007557"/>
    </source>
</evidence>
<dbReference type="PANTHER" id="PTHR21294">
    <property type="entry name" value="ELECTRON TRANSFER FLAVOPROTEIN BETA-SUBUNIT"/>
    <property type="match status" value="1"/>
</dbReference>
<evidence type="ECO:0000256" key="2">
    <source>
        <dbReference type="ARBA" id="ARBA00022448"/>
    </source>
</evidence>
<dbReference type="CDD" id="cd01714">
    <property type="entry name" value="ETF_beta"/>
    <property type="match status" value="1"/>
</dbReference>
<dbReference type="InterPro" id="IPR033948">
    <property type="entry name" value="ETF_beta_N"/>
</dbReference>
<accession>A0A7J2TJ65</accession>
<comment type="caution">
    <text evidence="5">The sequence shown here is derived from an EMBL/GenBank/DDBJ whole genome shotgun (WGS) entry which is preliminary data.</text>
</comment>
<dbReference type="PROSITE" id="PS01065">
    <property type="entry name" value="ETF_BETA"/>
    <property type="match status" value="1"/>
</dbReference>
<reference evidence="5" key="1">
    <citation type="journal article" date="2020" name="mSystems">
        <title>Genome- and Community-Level Interaction Insights into Carbon Utilization and Element Cycling Functions of Hydrothermarchaeota in Hydrothermal Sediment.</title>
        <authorList>
            <person name="Zhou Z."/>
            <person name="Liu Y."/>
            <person name="Xu W."/>
            <person name="Pan J."/>
            <person name="Luo Z.H."/>
            <person name="Li M."/>
        </authorList>
    </citation>
    <scope>NUCLEOTIDE SEQUENCE [LARGE SCALE GENOMIC DNA]</scope>
    <source>
        <strain evidence="5">SpSt-26</strain>
    </source>
</reference>
<dbReference type="PIRSF" id="PIRSF000090">
    <property type="entry name" value="Beta-ETF"/>
    <property type="match status" value="1"/>
</dbReference>
<evidence type="ECO:0000313" key="5">
    <source>
        <dbReference type="EMBL" id="HEH35627.1"/>
    </source>
</evidence>
<protein>
    <submittedName>
        <fullName evidence="5">Electron transfer flavoprotein beta subunit/FixA family protein</fullName>
    </submittedName>
</protein>
<gene>
    <name evidence="5" type="ORF">ENP88_05695</name>
</gene>
<evidence type="ECO:0000259" key="4">
    <source>
        <dbReference type="SMART" id="SM00893"/>
    </source>
</evidence>